<dbReference type="EMBL" id="JAVFKP010000001">
    <property type="protein sequence ID" value="MDQ4624981.1"/>
    <property type="molecule type" value="Genomic_DNA"/>
</dbReference>
<feature type="compositionally biased region" description="Basic and acidic residues" evidence="1">
    <location>
        <begin position="17"/>
        <end position="55"/>
    </location>
</feature>
<reference evidence="2 3" key="1">
    <citation type="submission" date="2023-08" db="EMBL/GenBank/DDBJ databases">
        <title>Draft genome sequence of Janthinobacterium lividum.</title>
        <authorList>
            <person name="Chun B.H."/>
            <person name="Lee Y."/>
        </authorList>
    </citation>
    <scope>NUCLEOTIDE SEQUENCE [LARGE SCALE GENOMIC DNA]</scope>
    <source>
        <strain evidence="2 3">AMJK</strain>
    </source>
</reference>
<accession>A0ABU0XRA6</accession>
<protein>
    <submittedName>
        <fullName evidence="2">Uncharacterized protein</fullName>
    </submittedName>
</protein>
<feature type="region of interest" description="Disordered" evidence="1">
    <location>
        <begin position="1"/>
        <end position="55"/>
    </location>
</feature>
<proteinExistence type="predicted"/>
<keyword evidence="3" id="KW-1185">Reference proteome</keyword>
<dbReference type="Proteomes" id="UP001237592">
    <property type="component" value="Unassembled WGS sequence"/>
</dbReference>
<name>A0ABU0XRA6_9BURK</name>
<evidence type="ECO:0000313" key="3">
    <source>
        <dbReference type="Proteomes" id="UP001237592"/>
    </source>
</evidence>
<organism evidence="2 3">
    <name type="scientific">Janthinobacterium lividum</name>
    <dbReference type="NCBI Taxonomy" id="29581"/>
    <lineage>
        <taxon>Bacteria</taxon>
        <taxon>Pseudomonadati</taxon>
        <taxon>Pseudomonadota</taxon>
        <taxon>Betaproteobacteria</taxon>
        <taxon>Burkholderiales</taxon>
        <taxon>Oxalobacteraceae</taxon>
        <taxon>Janthinobacterium</taxon>
    </lineage>
</organism>
<sequence>MPEKIERDAIDGTVEEELQRERREHALIDEEKLGMDELEEERLRREREPLNKLKG</sequence>
<dbReference type="RefSeq" id="WP_167468666.1">
    <property type="nucleotide sequence ID" value="NZ_CBCRWJ010000005.1"/>
</dbReference>
<gene>
    <name evidence="2" type="ORF">RB624_03650</name>
</gene>
<evidence type="ECO:0000256" key="1">
    <source>
        <dbReference type="SAM" id="MobiDB-lite"/>
    </source>
</evidence>
<feature type="compositionally biased region" description="Basic and acidic residues" evidence="1">
    <location>
        <begin position="1"/>
        <end position="10"/>
    </location>
</feature>
<comment type="caution">
    <text evidence="2">The sequence shown here is derived from an EMBL/GenBank/DDBJ whole genome shotgun (WGS) entry which is preliminary data.</text>
</comment>
<evidence type="ECO:0000313" key="2">
    <source>
        <dbReference type="EMBL" id="MDQ4624981.1"/>
    </source>
</evidence>